<reference evidence="1" key="1">
    <citation type="submission" date="2023-09" db="EMBL/GenBank/DDBJ databases">
        <title>Description of first Herbaspirillum huttiense subsp. nephrolepsisexaltata and Herbaspirillum huttiense subsp. lycopersicon.</title>
        <authorList>
            <person name="Poudel M."/>
            <person name="Sharma A."/>
            <person name="Goss E."/>
            <person name="Tapia J.H."/>
            <person name="Harmon C.M."/>
            <person name="Jones J.B."/>
        </authorList>
    </citation>
    <scope>NUCLEOTIDE SEQUENCE</scope>
    <source>
        <strain evidence="1">SE1</strain>
    </source>
</reference>
<dbReference type="RefSeq" id="WP_204726098.1">
    <property type="nucleotide sequence ID" value="NZ_JAVLSJ010000010.1"/>
</dbReference>
<proteinExistence type="predicted"/>
<protein>
    <recommendedName>
        <fullName evidence="3">Immunity protein 51 of polymorphic toxin system</fullName>
    </recommendedName>
</protein>
<comment type="caution">
    <text evidence="1">The sequence shown here is derived from an EMBL/GenBank/DDBJ whole genome shotgun (WGS) entry which is preliminary data.</text>
</comment>
<name>A0ABU2EQQ1_9BURK</name>
<dbReference type="EMBL" id="JAVLSJ010000010">
    <property type="protein sequence ID" value="MDR9850498.1"/>
    <property type="molecule type" value="Genomic_DNA"/>
</dbReference>
<gene>
    <name evidence="1" type="ORF">RI048_19855</name>
</gene>
<evidence type="ECO:0000313" key="2">
    <source>
        <dbReference type="Proteomes" id="UP001246576"/>
    </source>
</evidence>
<evidence type="ECO:0008006" key="3">
    <source>
        <dbReference type="Google" id="ProtNLM"/>
    </source>
</evidence>
<keyword evidence="2" id="KW-1185">Reference proteome</keyword>
<organism evidence="1 2">
    <name type="scientific">Herbaspirillum huttiense subsp. lycopersici</name>
    <dbReference type="NCBI Taxonomy" id="3074428"/>
    <lineage>
        <taxon>Bacteria</taxon>
        <taxon>Pseudomonadati</taxon>
        <taxon>Pseudomonadota</taxon>
        <taxon>Betaproteobacteria</taxon>
        <taxon>Burkholderiales</taxon>
        <taxon>Oxalobacteraceae</taxon>
        <taxon>Herbaspirillum</taxon>
    </lineage>
</organism>
<accession>A0ABU2EQQ1</accession>
<evidence type="ECO:0000313" key="1">
    <source>
        <dbReference type="EMBL" id="MDR9850498.1"/>
    </source>
</evidence>
<dbReference type="Proteomes" id="UP001246576">
    <property type="component" value="Unassembled WGS sequence"/>
</dbReference>
<sequence length="130" mass="14425">MTTQEPTVAAFPFPTLDSAQRAYDALRERGLTAEQLELRVMDDEAGPSSGNFILEYKETDVHFDSSWMDMLGSRDDPNVGAGRQDVFWSCEALLLVSTRDPHVLNALQEVYGASSTAFDAARQPRKGRPD</sequence>